<name>A0A4R3LXS8_9HYPH</name>
<evidence type="ECO:0000313" key="3">
    <source>
        <dbReference type="EMBL" id="TCT04579.1"/>
    </source>
</evidence>
<dbReference type="Proteomes" id="UP000294664">
    <property type="component" value="Unassembled WGS sequence"/>
</dbReference>
<feature type="chain" id="PRO_5020596532" evidence="2">
    <location>
        <begin position="38"/>
        <end position="337"/>
    </location>
</feature>
<gene>
    <name evidence="3" type="ORF">EDC64_1068</name>
</gene>
<proteinExistence type="inferred from homology"/>
<dbReference type="EMBL" id="SMAI01000006">
    <property type="protein sequence ID" value="TCT04579.1"/>
    <property type="molecule type" value="Genomic_DNA"/>
</dbReference>
<dbReference type="OrthoDB" id="7243230at2"/>
<dbReference type="InterPro" id="IPR042100">
    <property type="entry name" value="Bug_dom1"/>
</dbReference>
<dbReference type="Gene3D" id="3.40.190.10">
    <property type="entry name" value="Periplasmic binding protein-like II"/>
    <property type="match status" value="1"/>
</dbReference>
<dbReference type="PANTHER" id="PTHR42928">
    <property type="entry name" value="TRICARBOXYLATE-BINDING PROTEIN"/>
    <property type="match status" value="1"/>
</dbReference>
<comment type="caution">
    <text evidence="3">The sequence shown here is derived from an EMBL/GenBank/DDBJ whole genome shotgun (WGS) entry which is preliminary data.</text>
</comment>
<dbReference type="SUPFAM" id="SSF53850">
    <property type="entry name" value="Periplasmic binding protein-like II"/>
    <property type="match status" value="1"/>
</dbReference>
<sequence>MRHDAQSHAGARALKIARRLAAAAGLAALMAATPALAQTYPTREVTLVVGYAAGGTGDVIARVISDRLAKKLGKPVVVDNRAGASGSLAASYVVKSAPDGQTLLVGQTAEISINPFLMKIAYDPQADLLPIALAAVVPLGLVAPEKAPFSTVQEAIELAKKTPAGLTFASSGIGTPSHFATDMLKAKSKANFTLVPYKGAGPALNDILGGHVDLFFSGLPAAVQNVRAGRMKLLAVSSAQRAASLPNVPTVAEAANIPGFDITLWVGFFAPKGTPAAIITRLNTDINEIISSPEVKERFLAEGADVHVLSVEQTAAFTRAESAKYKGLIQELGIKLE</sequence>
<keyword evidence="2" id="KW-0732">Signal</keyword>
<dbReference type="Pfam" id="PF03401">
    <property type="entry name" value="TctC"/>
    <property type="match status" value="1"/>
</dbReference>
<dbReference type="PANTHER" id="PTHR42928:SF5">
    <property type="entry name" value="BLR1237 PROTEIN"/>
    <property type="match status" value="1"/>
</dbReference>
<keyword evidence="3" id="KW-0675">Receptor</keyword>
<dbReference type="RefSeq" id="WP_132031357.1">
    <property type="nucleotide sequence ID" value="NZ_SMAI01000006.1"/>
</dbReference>
<accession>A0A4R3LXS8</accession>
<feature type="signal peptide" evidence="2">
    <location>
        <begin position="1"/>
        <end position="37"/>
    </location>
</feature>
<dbReference type="AlphaFoldDB" id="A0A4R3LXS8"/>
<evidence type="ECO:0000313" key="4">
    <source>
        <dbReference type="Proteomes" id="UP000294664"/>
    </source>
</evidence>
<protein>
    <submittedName>
        <fullName evidence="3">Tripartite-type tricarboxylate transporter receptor subunit TctC</fullName>
    </submittedName>
</protein>
<dbReference type="PIRSF" id="PIRSF017082">
    <property type="entry name" value="YflP"/>
    <property type="match status" value="1"/>
</dbReference>
<keyword evidence="4" id="KW-1185">Reference proteome</keyword>
<dbReference type="Gene3D" id="3.40.190.150">
    <property type="entry name" value="Bordetella uptake gene, domain 1"/>
    <property type="match status" value="1"/>
</dbReference>
<organism evidence="3 4">
    <name type="scientific">Aquabacter spiritensis</name>
    <dbReference type="NCBI Taxonomy" id="933073"/>
    <lineage>
        <taxon>Bacteria</taxon>
        <taxon>Pseudomonadati</taxon>
        <taxon>Pseudomonadota</taxon>
        <taxon>Alphaproteobacteria</taxon>
        <taxon>Hyphomicrobiales</taxon>
        <taxon>Xanthobacteraceae</taxon>
        <taxon>Aquabacter</taxon>
    </lineage>
</organism>
<comment type="similarity">
    <text evidence="1">Belongs to the UPF0065 (bug) family.</text>
</comment>
<reference evidence="3 4" key="1">
    <citation type="submission" date="2019-03" db="EMBL/GenBank/DDBJ databases">
        <title>Genomic Encyclopedia of Type Strains, Phase IV (KMG-IV): sequencing the most valuable type-strain genomes for metagenomic binning, comparative biology and taxonomic classification.</title>
        <authorList>
            <person name="Goeker M."/>
        </authorList>
    </citation>
    <scope>NUCLEOTIDE SEQUENCE [LARGE SCALE GENOMIC DNA]</scope>
    <source>
        <strain evidence="3 4">DSM 9035</strain>
    </source>
</reference>
<dbReference type="InterPro" id="IPR005064">
    <property type="entry name" value="BUG"/>
</dbReference>
<evidence type="ECO:0000256" key="2">
    <source>
        <dbReference type="SAM" id="SignalP"/>
    </source>
</evidence>
<dbReference type="CDD" id="cd07012">
    <property type="entry name" value="PBP2_Bug_TTT"/>
    <property type="match status" value="1"/>
</dbReference>
<evidence type="ECO:0000256" key="1">
    <source>
        <dbReference type="ARBA" id="ARBA00006987"/>
    </source>
</evidence>